<comment type="caution">
    <text evidence="1">The sequence shown here is derived from an EMBL/GenBank/DDBJ whole genome shotgun (WGS) entry which is preliminary data.</text>
</comment>
<gene>
    <name evidence="1" type="ORF">AVEN_92819_1</name>
</gene>
<name>A0A4Y2IUX5_ARAVE</name>
<dbReference type="OrthoDB" id="6431246at2759"/>
<evidence type="ECO:0000313" key="1">
    <source>
        <dbReference type="EMBL" id="GBM81691.1"/>
    </source>
</evidence>
<dbReference type="PANTHER" id="PTHR22955:SF66">
    <property type="entry name" value="INTEGRASE CATALYTIC DOMAIN-CONTAINING PROTEIN"/>
    <property type="match status" value="1"/>
</dbReference>
<dbReference type="EMBL" id="BGPR01002961">
    <property type="protein sequence ID" value="GBM81691.1"/>
    <property type="molecule type" value="Genomic_DNA"/>
</dbReference>
<dbReference type="Proteomes" id="UP000499080">
    <property type="component" value="Unassembled WGS sequence"/>
</dbReference>
<evidence type="ECO:0000313" key="2">
    <source>
        <dbReference type="Proteomes" id="UP000499080"/>
    </source>
</evidence>
<dbReference type="PANTHER" id="PTHR22955">
    <property type="entry name" value="RETROTRANSPOSON"/>
    <property type="match status" value="1"/>
</dbReference>
<proteinExistence type="predicted"/>
<accession>A0A4Y2IUX5</accession>
<reference evidence="1 2" key="1">
    <citation type="journal article" date="2019" name="Sci. Rep.">
        <title>Orb-weaving spider Araneus ventricosus genome elucidates the spidroin gene catalogue.</title>
        <authorList>
            <person name="Kono N."/>
            <person name="Nakamura H."/>
            <person name="Ohtoshi R."/>
            <person name="Moran D.A.P."/>
            <person name="Shinohara A."/>
            <person name="Yoshida Y."/>
            <person name="Fujiwara M."/>
            <person name="Mori M."/>
            <person name="Tomita M."/>
            <person name="Arakawa K."/>
        </authorList>
    </citation>
    <scope>NUCLEOTIDE SEQUENCE [LARGE SCALE GENOMIC DNA]</scope>
</reference>
<dbReference type="AlphaFoldDB" id="A0A4Y2IUX5"/>
<organism evidence="1 2">
    <name type="scientific">Araneus ventricosus</name>
    <name type="common">Orbweaver spider</name>
    <name type="synonym">Epeira ventricosa</name>
    <dbReference type="NCBI Taxonomy" id="182803"/>
    <lineage>
        <taxon>Eukaryota</taxon>
        <taxon>Metazoa</taxon>
        <taxon>Ecdysozoa</taxon>
        <taxon>Arthropoda</taxon>
        <taxon>Chelicerata</taxon>
        <taxon>Arachnida</taxon>
        <taxon>Araneae</taxon>
        <taxon>Araneomorphae</taxon>
        <taxon>Entelegynae</taxon>
        <taxon>Araneoidea</taxon>
        <taxon>Araneidae</taxon>
        <taxon>Araneus</taxon>
    </lineage>
</organism>
<keyword evidence="2" id="KW-1185">Reference proteome</keyword>
<sequence>MLVTIYYSWTITFSAIISRSFKDDGKIRVNTPPNLLKTFVSNRVSQIQQLTKDFQWKHIPSECNPADLISRGLDVKALAVNDLWWKGPDLENLTASTPDSLPVL</sequence>
<protein>
    <submittedName>
        <fullName evidence="1">Uncharacterized protein</fullName>
    </submittedName>
</protein>